<accession>X0PKY7</accession>
<proteinExistence type="predicted"/>
<dbReference type="AlphaFoldDB" id="X0PKY7"/>
<dbReference type="Proteomes" id="UP000051966">
    <property type="component" value="Unassembled WGS sequence"/>
</dbReference>
<evidence type="ECO:0000313" key="5">
    <source>
        <dbReference type="Proteomes" id="UP000051966"/>
    </source>
</evidence>
<evidence type="ECO:0000313" key="2">
    <source>
        <dbReference type="EMBL" id="GAF38022.1"/>
    </source>
</evidence>
<keyword evidence="1" id="KW-0812">Transmembrane</keyword>
<reference evidence="3 5" key="2">
    <citation type="journal article" date="2015" name="Genome Announc.">
        <title>Expanding the biotechnology potential of lactobacilli through comparative genomics of 213 strains and associated genera.</title>
        <authorList>
            <person name="Sun Z."/>
            <person name="Harris H.M."/>
            <person name="McCann A."/>
            <person name="Guo C."/>
            <person name="Argimon S."/>
            <person name="Zhang W."/>
            <person name="Yang X."/>
            <person name="Jeffery I.B."/>
            <person name="Cooney J.C."/>
            <person name="Kagawa T.F."/>
            <person name="Liu W."/>
            <person name="Song Y."/>
            <person name="Salvetti E."/>
            <person name="Wrobel A."/>
            <person name="Rasinkangas P."/>
            <person name="Parkhill J."/>
            <person name="Rea M.C."/>
            <person name="O'Sullivan O."/>
            <person name="Ritari J."/>
            <person name="Douillard F.P."/>
            <person name="Paul Ross R."/>
            <person name="Yang R."/>
            <person name="Briner A.E."/>
            <person name="Felis G.E."/>
            <person name="de Vos W.M."/>
            <person name="Barrangou R."/>
            <person name="Klaenhammer T.R."/>
            <person name="Caufield P.W."/>
            <person name="Cui Y."/>
            <person name="Zhang H."/>
            <person name="O'Toole P.W."/>
        </authorList>
    </citation>
    <scope>NUCLEOTIDE SEQUENCE [LARGE SCALE GENOMIC DNA]</scope>
    <source>
        <strain evidence="3 5">DSM 18382</strain>
    </source>
</reference>
<evidence type="ECO:0000313" key="3">
    <source>
        <dbReference type="EMBL" id="KRM03280.1"/>
    </source>
</evidence>
<organism evidence="2 4">
    <name type="scientific">Lentilactobacillus farraginis DSM 18382 = JCM 14108</name>
    <dbReference type="NCBI Taxonomy" id="1423743"/>
    <lineage>
        <taxon>Bacteria</taxon>
        <taxon>Bacillati</taxon>
        <taxon>Bacillota</taxon>
        <taxon>Bacilli</taxon>
        <taxon>Lactobacillales</taxon>
        <taxon>Lactobacillaceae</taxon>
        <taxon>Lentilactobacillus</taxon>
    </lineage>
</organism>
<name>X0PKY7_9LACO</name>
<comment type="caution">
    <text evidence="2">The sequence shown here is derived from an EMBL/GenBank/DDBJ whole genome shotgun (WGS) entry which is preliminary data.</text>
</comment>
<dbReference type="EMBL" id="BAKI01000063">
    <property type="protein sequence ID" value="GAF38022.1"/>
    <property type="molecule type" value="Genomic_DNA"/>
</dbReference>
<dbReference type="Proteomes" id="UP000019488">
    <property type="component" value="Unassembled WGS sequence"/>
</dbReference>
<gene>
    <name evidence="3" type="ORF">FD41_GL001173</name>
    <name evidence="2" type="ORF">JCM14108_3117</name>
</gene>
<feature type="transmembrane region" description="Helical" evidence="1">
    <location>
        <begin position="6"/>
        <end position="25"/>
    </location>
</feature>
<dbReference type="PATRIC" id="fig|1423743.5.peg.1210"/>
<reference evidence="2" key="1">
    <citation type="journal article" date="2014" name="Genome Announc.">
        <title>Draft Genome Sequences of Two Lactobacillus Strains, L. farraginis JCM 14108T and L. composti JCM 14202T, Isolated from Compost of Distilled Shochu Residue.</title>
        <authorList>
            <person name="Yuki M."/>
            <person name="Oshima K."/>
            <person name="Suda W."/>
            <person name="Kitahara M."/>
            <person name="Kitamura K."/>
            <person name="Iida T."/>
            <person name="Hattori M."/>
            <person name="Ohkuma M."/>
        </authorList>
    </citation>
    <scope>NUCLEOTIDE SEQUENCE [LARGE SCALE GENOMIC DNA]</scope>
    <source>
        <strain evidence="2">JCM 14108</strain>
    </source>
</reference>
<evidence type="ECO:0000256" key="1">
    <source>
        <dbReference type="SAM" id="Phobius"/>
    </source>
</evidence>
<evidence type="ECO:0000313" key="4">
    <source>
        <dbReference type="Proteomes" id="UP000019488"/>
    </source>
</evidence>
<keyword evidence="1" id="KW-0472">Membrane</keyword>
<feature type="transmembrane region" description="Helical" evidence="1">
    <location>
        <begin position="32"/>
        <end position="57"/>
    </location>
</feature>
<keyword evidence="5" id="KW-1185">Reference proteome</keyword>
<sequence length="60" mass="6390">MGFWVMTVTLLLGIGLITLGVKVVWLSKMTKWLLIGLGAILMILAIGLITPIGAGLLQNI</sequence>
<dbReference type="EMBL" id="AZFY01000131">
    <property type="protein sequence ID" value="KRM03280.1"/>
    <property type="molecule type" value="Genomic_DNA"/>
</dbReference>
<keyword evidence="1" id="KW-1133">Transmembrane helix</keyword>
<protein>
    <submittedName>
        <fullName evidence="2">Uncharacterized protein</fullName>
    </submittedName>
</protein>